<evidence type="ECO:0000313" key="3">
    <source>
        <dbReference type="Proteomes" id="UP000704712"/>
    </source>
</evidence>
<name>A0A8S9UBR5_PHYIN</name>
<feature type="compositionally biased region" description="Acidic residues" evidence="1">
    <location>
        <begin position="205"/>
        <end position="215"/>
    </location>
</feature>
<proteinExistence type="predicted"/>
<sequence>MTSALQLGELAFVGPTHSAQLNDFQYVEITDLTDSVATVKIVGPDDDKNNDTFDIPIDIESTDGHMALYTAAETTDILHIARVALTPVELLHRQDALLAACRKRRSGIPPSVLASLSVPFSPDEIVPLVKPATLQLVHVRRQHIVSYSNASRANKPEDLYTDTSHIVEESTTRKSTDEARKTPTPRSHPSTANEIDTQLRNYDSADVDNDSCSEDGDVREVQHMNAPLAKRRRFNDNDDESFSDSSNDSYADAERTTQRQRGIVFHPSPSDRRIHAAIVNRRHTGKNPQTLLQSVQQSLHVEFVASPAVLRALHKFGQHFYNSKTVDFISTAKDFVICYADHARPDLTMARLLAYWINEKFSLFRNKVLSDGLREATKVSTQFCRSDDKLGALRDSSQPWKPSSASRPRPANAETNVRTHRTTSNTGSRIPFDVYAQMPLGEDVRKLCLKFLSKPGCQFTKCSNAHFRPESLAEGVKNLISERWGGLSAQYSDL</sequence>
<dbReference type="EMBL" id="JAACNO010001742">
    <property type="protein sequence ID" value="KAF4138106.1"/>
    <property type="molecule type" value="Genomic_DNA"/>
</dbReference>
<feature type="compositionally biased region" description="Polar residues" evidence="1">
    <location>
        <begin position="395"/>
        <end position="406"/>
    </location>
</feature>
<reference evidence="2" key="1">
    <citation type="submission" date="2020-03" db="EMBL/GenBank/DDBJ databases">
        <title>Hybrid Assembly of Korean Phytophthora infestans isolates.</title>
        <authorList>
            <person name="Prokchorchik M."/>
            <person name="Lee Y."/>
            <person name="Seo J."/>
            <person name="Cho J.-H."/>
            <person name="Park Y.-E."/>
            <person name="Jang D.-C."/>
            <person name="Im J.-S."/>
            <person name="Choi J.-G."/>
            <person name="Park H.-J."/>
            <person name="Lee G.-B."/>
            <person name="Lee Y.-G."/>
            <person name="Hong S.-Y."/>
            <person name="Cho K."/>
            <person name="Sohn K.H."/>
        </authorList>
    </citation>
    <scope>NUCLEOTIDE SEQUENCE</scope>
    <source>
        <strain evidence="2">KR_2_A2</strain>
    </source>
</reference>
<organism evidence="2 3">
    <name type="scientific">Phytophthora infestans</name>
    <name type="common">Potato late blight agent</name>
    <name type="synonym">Botrytis infestans</name>
    <dbReference type="NCBI Taxonomy" id="4787"/>
    <lineage>
        <taxon>Eukaryota</taxon>
        <taxon>Sar</taxon>
        <taxon>Stramenopiles</taxon>
        <taxon>Oomycota</taxon>
        <taxon>Peronosporomycetes</taxon>
        <taxon>Peronosporales</taxon>
        <taxon>Peronosporaceae</taxon>
        <taxon>Phytophthora</taxon>
    </lineage>
</organism>
<gene>
    <name evidence="2" type="ORF">GN958_ATG12715</name>
</gene>
<feature type="region of interest" description="Disordered" evidence="1">
    <location>
        <begin position="393"/>
        <end position="423"/>
    </location>
</feature>
<comment type="caution">
    <text evidence="2">The sequence shown here is derived from an EMBL/GenBank/DDBJ whole genome shotgun (WGS) entry which is preliminary data.</text>
</comment>
<feature type="compositionally biased region" description="Polar residues" evidence="1">
    <location>
        <begin position="184"/>
        <end position="201"/>
    </location>
</feature>
<feature type="region of interest" description="Disordered" evidence="1">
    <location>
        <begin position="154"/>
        <end position="267"/>
    </location>
</feature>
<dbReference type="AlphaFoldDB" id="A0A8S9UBR5"/>
<evidence type="ECO:0000313" key="2">
    <source>
        <dbReference type="EMBL" id="KAF4138106.1"/>
    </source>
</evidence>
<feature type="compositionally biased region" description="Basic and acidic residues" evidence="1">
    <location>
        <begin position="165"/>
        <end position="181"/>
    </location>
</feature>
<dbReference type="Proteomes" id="UP000704712">
    <property type="component" value="Unassembled WGS sequence"/>
</dbReference>
<evidence type="ECO:0000256" key="1">
    <source>
        <dbReference type="SAM" id="MobiDB-lite"/>
    </source>
</evidence>
<accession>A0A8S9UBR5</accession>
<protein>
    <submittedName>
        <fullName evidence="2">Uncharacterized protein</fullName>
    </submittedName>
</protein>